<dbReference type="PANTHER" id="PTHR42852">
    <property type="entry name" value="THIOL:DISULFIDE INTERCHANGE PROTEIN DSBE"/>
    <property type="match status" value="1"/>
</dbReference>
<keyword evidence="4" id="KW-0676">Redox-active center</keyword>
<evidence type="ECO:0000256" key="1">
    <source>
        <dbReference type="ARBA" id="ARBA00004196"/>
    </source>
</evidence>
<keyword evidence="5" id="KW-0732">Signal</keyword>
<evidence type="ECO:0000313" key="8">
    <source>
        <dbReference type="Proteomes" id="UP000317624"/>
    </source>
</evidence>
<dbReference type="GO" id="GO:0017004">
    <property type="term" value="P:cytochrome complex assembly"/>
    <property type="evidence" value="ECO:0007669"/>
    <property type="project" value="UniProtKB-KW"/>
</dbReference>
<dbReference type="Proteomes" id="UP000317624">
    <property type="component" value="Unassembled WGS sequence"/>
</dbReference>
<organism evidence="7 8">
    <name type="scientific">Hymenobacter setariae</name>
    <dbReference type="NCBI Taxonomy" id="2594794"/>
    <lineage>
        <taxon>Bacteria</taxon>
        <taxon>Pseudomonadati</taxon>
        <taxon>Bacteroidota</taxon>
        <taxon>Cytophagia</taxon>
        <taxon>Cytophagales</taxon>
        <taxon>Hymenobacteraceae</taxon>
        <taxon>Hymenobacter</taxon>
    </lineage>
</organism>
<feature type="domain" description="Thioredoxin" evidence="6">
    <location>
        <begin position="242"/>
        <end position="380"/>
    </location>
</feature>
<reference evidence="7 8" key="1">
    <citation type="submission" date="2019-07" db="EMBL/GenBank/DDBJ databases">
        <title>Hymenobacter sp. straun FUR1 Genome sequencing and assembly.</title>
        <authorList>
            <person name="Chhetri G."/>
        </authorList>
    </citation>
    <scope>NUCLEOTIDE SEQUENCE [LARGE SCALE GENOMIC DNA]</scope>
    <source>
        <strain evidence="7 8">Fur1</strain>
    </source>
</reference>
<protein>
    <submittedName>
        <fullName evidence="7">AhpC/TSA family protein</fullName>
    </submittedName>
</protein>
<feature type="signal peptide" evidence="5">
    <location>
        <begin position="1"/>
        <end position="18"/>
    </location>
</feature>
<dbReference type="GO" id="GO:0016491">
    <property type="term" value="F:oxidoreductase activity"/>
    <property type="evidence" value="ECO:0007669"/>
    <property type="project" value="InterPro"/>
</dbReference>
<comment type="subcellular location">
    <subcellularLocation>
        <location evidence="1">Cell envelope</location>
    </subcellularLocation>
</comment>
<keyword evidence="2" id="KW-0201">Cytochrome c-type biogenesis</keyword>
<dbReference type="Gene3D" id="3.40.30.10">
    <property type="entry name" value="Glutaredoxin"/>
    <property type="match status" value="1"/>
</dbReference>
<evidence type="ECO:0000256" key="5">
    <source>
        <dbReference type="SAM" id="SignalP"/>
    </source>
</evidence>
<keyword evidence="3" id="KW-1015">Disulfide bond</keyword>
<dbReference type="InterPro" id="IPR036249">
    <property type="entry name" value="Thioredoxin-like_sf"/>
</dbReference>
<dbReference type="Pfam" id="PF14289">
    <property type="entry name" value="DUF4369"/>
    <property type="match status" value="1"/>
</dbReference>
<dbReference type="PANTHER" id="PTHR42852:SF6">
    <property type="entry name" value="THIOL:DISULFIDE INTERCHANGE PROTEIN DSBE"/>
    <property type="match status" value="1"/>
</dbReference>
<dbReference type="PROSITE" id="PS51352">
    <property type="entry name" value="THIOREDOXIN_2"/>
    <property type="match status" value="1"/>
</dbReference>
<dbReference type="AlphaFoldDB" id="A0A558BVI2"/>
<proteinExistence type="predicted"/>
<dbReference type="EMBL" id="VMRJ01000003">
    <property type="protein sequence ID" value="TVT40531.1"/>
    <property type="molecule type" value="Genomic_DNA"/>
</dbReference>
<dbReference type="SUPFAM" id="SSF52833">
    <property type="entry name" value="Thioredoxin-like"/>
    <property type="match status" value="1"/>
</dbReference>
<dbReference type="OrthoDB" id="9811352at2"/>
<name>A0A558BVI2_9BACT</name>
<evidence type="ECO:0000256" key="3">
    <source>
        <dbReference type="ARBA" id="ARBA00023157"/>
    </source>
</evidence>
<evidence type="ECO:0000256" key="4">
    <source>
        <dbReference type="ARBA" id="ARBA00023284"/>
    </source>
</evidence>
<dbReference type="InterPro" id="IPR013766">
    <property type="entry name" value="Thioredoxin_domain"/>
</dbReference>
<gene>
    <name evidence="7" type="ORF">FNT36_13730</name>
</gene>
<dbReference type="InterPro" id="IPR050553">
    <property type="entry name" value="Thioredoxin_ResA/DsbE_sf"/>
</dbReference>
<sequence>MRNSCLLLALLGPAFAWAQQPRPAPASYPYHLRGQLGTLEAPAKVYLVRGEERLDSATLHHGRFELRGTTPQPVTATLVLEREGRLQNHFPYEQLIAGKLRRWYGESPDRLRLFLEPGPVVVTSADSVRKARVQGGPLTVDFQQHEAALKPLLDLHSKALSNMVQGGPRPDFKAHREAVAQLDRAFIKAHPTSWVSFEVLLQQPPLTPTTLTAPLYAALSPALRTSVAGQEYAQQLAKQQVTAIGAQAPDFQQSTPAGQPVNLRDYRGKYVLVDFWASWCKPCRAENPNVLKAYEAYKSRNFEVLSISLDEAREKWLQAIAEDHLPWLQVADLLGPQNEAAQRYNVTAIPQNFLIDPAGKIVASNLTGEDLVAQLAPYLK</sequence>
<dbReference type="Pfam" id="PF00578">
    <property type="entry name" value="AhpC-TSA"/>
    <property type="match status" value="1"/>
</dbReference>
<dbReference type="GO" id="GO:0030313">
    <property type="term" value="C:cell envelope"/>
    <property type="evidence" value="ECO:0007669"/>
    <property type="project" value="UniProtKB-SubCell"/>
</dbReference>
<comment type="caution">
    <text evidence="7">The sequence shown here is derived from an EMBL/GenBank/DDBJ whole genome shotgun (WGS) entry which is preliminary data.</text>
</comment>
<dbReference type="RefSeq" id="WP_144848568.1">
    <property type="nucleotide sequence ID" value="NZ_VMRJ01000003.1"/>
</dbReference>
<evidence type="ECO:0000259" key="6">
    <source>
        <dbReference type="PROSITE" id="PS51352"/>
    </source>
</evidence>
<dbReference type="InterPro" id="IPR000866">
    <property type="entry name" value="AhpC/TSA"/>
</dbReference>
<keyword evidence="8" id="KW-1185">Reference proteome</keyword>
<evidence type="ECO:0000313" key="7">
    <source>
        <dbReference type="EMBL" id="TVT40531.1"/>
    </source>
</evidence>
<feature type="chain" id="PRO_5035312494" evidence="5">
    <location>
        <begin position="19"/>
        <end position="380"/>
    </location>
</feature>
<dbReference type="CDD" id="cd02966">
    <property type="entry name" value="TlpA_like_family"/>
    <property type="match status" value="1"/>
</dbReference>
<evidence type="ECO:0000256" key="2">
    <source>
        <dbReference type="ARBA" id="ARBA00022748"/>
    </source>
</evidence>
<accession>A0A558BVI2</accession>
<dbReference type="GO" id="GO:0016209">
    <property type="term" value="F:antioxidant activity"/>
    <property type="evidence" value="ECO:0007669"/>
    <property type="project" value="InterPro"/>
</dbReference>
<dbReference type="InterPro" id="IPR025380">
    <property type="entry name" value="DUF4369"/>
</dbReference>